<sequence>MKFHQFHHKSPLQLPSHARNTMRVEPLLSILARHRRKLLRPRQASPWFVRCGPEDPVAMGPEHCDTTRLMRPSLGTARFQEKKGVDVLGLALTRILADFLKQERMCWWVERGVLHVPDANLDRGADPPGE</sequence>
<dbReference type="Proteomes" id="UP001141434">
    <property type="component" value="Unassembled WGS sequence"/>
</dbReference>
<organism evidence="1 2">
    <name type="scientific">Penicillium alfredii</name>
    <dbReference type="NCBI Taxonomy" id="1506179"/>
    <lineage>
        <taxon>Eukaryota</taxon>
        <taxon>Fungi</taxon>
        <taxon>Dikarya</taxon>
        <taxon>Ascomycota</taxon>
        <taxon>Pezizomycotina</taxon>
        <taxon>Eurotiomycetes</taxon>
        <taxon>Eurotiomycetidae</taxon>
        <taxon>Eurotiales</taxon>
        <taxon>Aspergillaceae</taxon>
        <taxon>Penicillium</taxon>
    </lineage>
</organism>
<evidence type="ECO:0000313" key="1">
    <source>
        <dbReference type="EMBL" id="KAJ5114439.1"/>
    </source>
</evidence>
<name>A0A9W9G9I6_9EURO</name>
<reference evidence="1" key="1">
    <citation type="submission" date="2022-11" db="EMBL/GenBank/DDBJ databases">
        <authorList>
            <person name="Petersen C."/>
        </authorList>
    </citation>
    <scope>NUCLEOTIDE SEQUENCE</scope>
    <source>
        <strain evidence="1">IBT 34128</strain>
    </source>
</reference>
<proteinExistence type="predicted"/>
<keyword evidence="2" id="KW-1185">Reference proteome</keyword>
<dbReference type="RefSeq" id="XP_056515632.1">
    <property type="nucleotide sequence ID" value="XM_056650782.1"/>
</dbReference>
<protein>
    <submittedName>
        <fullName evidence="1">Uncharacterized protein</fullName>
    </submittedName>
</protein>
<accession>A0A9W9G9I6</accession>
<gene>
    <name evidence="1" type="ORF">NUU61_000198</name>
</gene>
<reference evidence="1" key="2">
    <citation type="journal article" date="2023" name="IMA Fungus">
        <title>Comparative genomic study of the Penicillium genus elucidates a diverse pangenome and 15 lateral gene transfer events.</title>
        <authorList>
            <person name="Petersen C."/>
            <person name="Sorensen T."/>
            <person name="Nielsen M.R."/>
            <person name="Sondergaard T.E."/>
            <person name="Sorensen J.L."/>
            <person name="Fitzpatrick D.A."/>
            <person name="Frisvad J.C."/>
            <person name="Nielsen K.L."/>
        </authorList>
    </citation>
    <scope>NUCLEOTIDE SEQUENCE</scope>
    <source>
        <strain evidence="1">IBT 34128</strain>
    </source>
</reference>
<dbReference type="EMBL" id="JAPMSZ010000001">
    <property type="protein sequence ID" value="KAJ5114439.1"/>
    <property type="molecule type" value="Genomic_DNA"/>
</dbReference>
<evidence type="ECO:0000313" key="2">
    <source>
        <dbReference type="Proteomes" id="UP001141434"/>
    </source>
</evidence>
<dbReference type="AlphaFoldDB" id="A0A9W9G9I6"/>
<comment type="caution">
    <text evidence="1">The sequence shown here is derived from an EMBL/GenBank/DDBJ whole genome shotgun (WGS) entry which is preliminary data.</text>
</comment>
<dbReference type="GeneID" id="81389950"/>